<dbReference type="EMBL" id="JBHTEK010000001">
    <property type="protein sequence ID" value="MFC7668106.1"/>
    <property type="molecule type" value="Genomic_DNA"/>
</dbReference>
<dbReference type="RefSeq" id="WP_380203163.1">
    <property type="nucleotide sequence ID" value="NZ_JBHTEK010000001.1"/>
</dbReference>
<keyword evidence="2" id="KW-1185">Reference proteome</keyword>
<dbReference type="Proteomes" id="UP001596513">
    <property type="component" value="Unassembled WGS sequence"/>
</dbReference>
<evidence type="ECO:0000313" key="2">
    <source>
        <dbReference type="Proteomes" id="UP001596513"/>
    </source>
</evidence>
<protein>
    <submittedName>
        <fullName evidence="1">Uncharacterized protein</fullName>
    </submittedName>
</protein>
<name>A0ABW2U6Q5_9BACT</name>
<organism evidence="1 2">
    <name type="scientific">Hymenobacter humi</name>
    <dbReference type="NCBI Taxonomy" id="1411620"/>
    <lineage>
        <taxon>Bacteria</taxon>
        <taxon>Pseudomonadati</taxon>
        <taxon>Bacteroidota</taxon>
        <taxon>Cytophagia</taxon>
        <taxon>Cytophagales</taxon>
        <taxon>Hymenobacteraceae</taxon>
        <taxon>Hymenobacter</taxon>
    </lineage>
</organism>
<sequence>MVEPDVVPEVVPLVLPEVEPLVEPAFSEAVHALKKVSDVHMMAPVSPKSHLRFINRGKSGKEGLLAIGYITIRVLLARLTRIFLRVNTHLLLGLPRFDC</sequence>
<accession>A0ABW2U6Q5</accession>
<evidence type="ECO:0000313" key="1">
    <source>
        <dbReference type="EMBL" id="MFC7668106.1"/>
    </source>
</evidence>
<gene>
    <name evidence="1" type="ORF">ACFQT0_12455</name>
</gene>
<reference evidence="2" key="1">
    <citation type="journal article" date="2019" name="Int. J. Syst. Evol. Microbiol.">
        <title>The Global Catalogue of Microorganisms (GCM) 10K type strain sequencing project: providing services to taxonomists for standard genome sequencing and annotation.</title>
        <authorList>
            <consortium name="The Broad Institute Genomics Platform"/>
            <consortium name="The Broad Institute Genome Sequencing Center for Infectious Disease"/>
            <person name="Wu L."/>
            <person name="Ma J."/>
        </authorList>
    </citation>
    <scope>NUCLEOTIDE SEQUENCE [LARGE SCALE GENOMIC DNA]</scope>
    <source>
        <strain evidence="2">JCM 19635</strain>
    </source>
</reference>
<proteinExistence type="predicted"/>
<comment type="caution">
    <text evidence="1">The sequence shown here is derived from an EMBL/GenBank/DDBJ whole genome shotgun (WGS) entry which is preliminary data.</text>
</comment>